<dbReference type="AlphaFoldDB" id="A0A5K7XLR8"/>
<dbReference type="SUPFAM" id="SSF53649">
    <property type="entry name" value="Alkaline phosphatase-like"/>
    <property type="match status" value="1"/>
</dbReference>
<dbReference type="PANTHER" id="PTHR43737">
    <property type="entry name" value="BLL7424 PROTEIN"/>
    <property type="match status" value="1"/>
</dbReference>
<dbReference type="Pfam" id="PF07394">
    <property type="entry name" value="DUF1501"/>
    <property type="match status" value="1"/>
</dbReference>
<accession>A0A5K7XLR8</accession>
<keyword evidence="2" id="KW-1185">Reference proteome</keyword>
<evidence type="ECO:0000313" key="1">
    <source>
        <dbReference type="EMBL" id="BBO33889.1"/>
    </source>
</evidence>
<dbReference type="KEGG" id="lpav:PLANPX_3501"/>
<dbReference type="EMBL" id="AP021861">
    <property type="protein sequence ID" value="BBO33889.1"/>
    <property type="molecule type" value="Genomic_DNA"/>
</dbReference>
<reference evidence="2" key="1">
    <citation type="submission" date="2019-10" db="EMBL/GenBank/DDBJ databases">
        <title>Lacipirellula parvula gen. nov., sp. nov., representing a lineage of planctomycetes widespread in freshwater anoxic habitats, and description of the family Lacipirellulaceae.</title>
        <authorList>
            <person name="Dedysh S.N."/>
            <person name="Kulichevskaya I.S."/>
            <person name="Beletsky A.V."/>
            <person name="Rakitin A.L."/>
            <person name="Mardanov A.V."/>
            <person name="Ivanova A.A."/>
            <person name="Saltykova V.X."/>
            <person name="Rijpstra W.I.C."/>
            <person name="Sinninghe Damste J.S."/>
            <person name="Ravin N.V."/>
        </authorList>
    </citation>
    <scope>NUCLEOTIDE SEQUENCE [LARGE SCALE GENOMIC DNA]</scope>
    <source>
        <strain evidence="2">PX69</strain>
    </source>
</reference>
<evidence type="ECO:0000313" key="2">
    <source>
        <dbReference type="Proteomes" id="UP000326837"/>
    </source>
</evidence>
<dbReference type="Proteomes" id="UP000326837">
    <property type="component" value="Chromosome"/>
</dbReference>
<dbReference type="RefSeq" id="WP_232536130.1">
    <property type="nucleotide sequence ID" value="NZ_AP021861.1"/>
</dbReference>
<proteinExistence type="predicted"/>
<dbReference type="InterPro" id="IPR010869">
    <property type="entry name" value="DUF1501"/>
</dbReference>
<sequence>MLNPLWQPDRREMFRHLGLGAMASTCASWLPSLAEQVAADPRRKRHCILLWMSGGPTQTDTFDMKPGHNNGGEFKEIATRAPGLRFSEHLPKLAEHSERIAVIRSLTTKEGDHERGTHLVRTGQPPMGAVAYPSIACSLAKELGETAESSLPNYVSVAPTLQISPAAFGPGFLGPSFAPALVGGNGAPGGPVAGGKFAALTLDDLELPRGVGEAQAMRRMKLWNAMEKRFLNDHRAASFNDHHALYRKAADMMRPEVRAAFDLSQEPDAVREKYGPGMFGQGCLLARRLVERGVPFVEVSLGSGLGWDTHAENFKLVKDLSGELDAGWATLMTELSERGLLDSTTIVWMGEFGRTPVINSMGGRDHFPNAWSCVLSGGGVKGGQAYGKTSADGMTVEEKPTAIGDVLATVSAALGVPPDTENFAMGERPIKIAEGTPIAELLA</sequence>
<gene>
    <name evidence="1" type="ORF">PLANPX_3501</name>
</gene>
<organism evidence="1 2">
    <name type="scientific">Lacipirellula parvula</name>
    <dbReference type="NCBI Taxonomy" id="2650471"/>
    <lineage>
        <taxon>Bacteria</taxon>
        <taxon>Pseudomonadati</taxon>
        <taxon>Planctomycetota</taxon>
        <taxon>Planctomycetia</taxon>
        <taxon>Pirellulales</taxon>
        <taxon>Lacipirellulaceae</taxon>
        <taxon>Lacipirellula</taxon>
    </lineage>
</organism>
<dbReference type="Gene3D" id="3.40.720.10">
    <property type="entry name" value="Alkaline Phosphatase, subunit A"/>
    <property type="match status" value="1"/>
</dbReference>
<protein>
    <recommendedName>
        <fullName evidence="3">DUF1501 domain-containing protein</fullName>
    </recommendedName>
</protein>
<evidence type="ECO:0008006" key="3">
    <source>
        <dbReference type="Google" id="ProtNLM"/>
    </source>
</evidence>
<name>A0A5K7XLR8_9BACT</name>
<dbReference type="InterPro" id="IPR017850">
    <property type="entry name" value="Alkaline_phosphatase_core_sf"/>
</dbReference>
<dbReference type="PANTHER" id="PTHR43737:SF1">
    <property type="entry name" value="DUF1501 DOMAIN-CONTAINING PROTEIN"/>
    <property type="match status" value="1"/>
</dbReference>